<feature type="compositionally biased region" description="Basic and acidic residues" evidence="1">
    <location>
        <begin position="573"/>
        <end position="586"/>
    </location>
</feature>
<protein>
    <recommendedName>
        <fullName evidence="5">Extensin-like</fullName>
    </recommendedName>
</protein>
<evidence type="ECO:0000313" key="3">
    <source>
        <dbReference type="EMBL" id="PKI57840.1"/>
    </source>
</evidence>
<organism evidence="3 4">
    <name type="scientific">Punica granatum</name>
    <name type="common">Pomegranate</name>
    <dbReference type="NCBI Taxonomy" id="22663"/>
    <lineage>
        <taxon>Eukaryota</taxon>
        <taxon>Viridiplantae</taxon>
        <taxon>Streptophyta</taxon>
        <taxon>Embryophyta</taxon>
        <taxon>Tracheophyta</taxon>
        <taxon>Spermatophyta</taxon>
        <taxon>Magnoliopsida</taxon>
        <taxon>eudicotyledons</taxon>
        <taxon>Gunneridae</taxon>
        <taxon>Pentapetalae</taxon>
        <taxon>rosids</taxon>
        <taxon>malvids</taxon>
        <taxon>Myrtales</taxon>
        <taxon>Lythraceae</taxon>
        <taxon>Punica</taxon>
    </lineage>
</organism>
<feature type="region of interest" description="Disordered" evidence="1">
    <location>
        <begin position="548"/>
        <end position="642"/>
    </location>
</feature>
<feature type="compositionally biased region" description="Low complexity" evidence="1">
    <location>
        <begin position="152"/>
        <end position="164"/>
    </location>
</feature>
<dbReference type="EMBL" id="PGOL01001483">
    <property type="protein sequence ID" value="PKI57840.1"/>
    <property type="molecule type" value="Genomic_DNA"/>
</dbReference>
<reference evidence="3 4" key="1">
    <citation type="submission" date="2017-11" db="EMBL/GenBank/DDBJ databases">
        <title>De-novo sequencing of pomegranate (Punica granatum L.) genome.</title>
        <authorList>
            <person name="Akparov Z."/>
            <person name="Amiraslanov A."/>
            <person name="Hajiyeva S."/>
            <person name="Abbasov M."/>
            <person name="Kaur K."/>
            <person name="Hamwieh A."/>
            <person name="Solovyev V."/>
            <person name="Salamov A."/>
            <person name="Braich B."/>
            <person name="Kosarev P."/>
            <person name="Mahmoud A."/>
            <person name="Hajiyev E."/>
            <person name="Babayeva S."/>
            <person name="Izzatullayeva V."/>
            <person name="Mammadov A."/>
            <person name="Mammadov A."/>
            <person name="Sharifova S."/>
            <person name="Ojaghi J."/>
            <person name="Eynullazada K."/>
            <person name="Bayramov B."/>
            <person name="Abdulazimova A."/>
            <person name="Shahmuradov I."/>
        </authorList>
    </citation>
    <scope>NUCLEOTIDE SEQUENCE [LARGE SCALE GENOMIC DNA]</scope>
    <source>
        <strain evidence="4">cv. AG2017</strain>
        <tissue evidence="3">Leaf</tissue>
    </source>
</reference>
<feature type="compositionally biased region" description="Polar residues" evidence="1">
    <location>
        <begin position="495"/>
        <end position="504"/>
    </location>
</feature>
<evidence type="ECO:0000256" key="2">
    <source>
        <dbReference type="SAM" id="SignalP"/>
    </source>
</evidence>
<feature type="region of interest" description="Disordered" evidence="1">
    <location>
        <begin position="482"/>
        <end position="536"/>
    </location>
</feature>
<evidence type="ECO:0008006" key="5">
    <source>
        <dbReference type="Google" id="ProtNLM"/>
    </source>
</evidence>
<feature type="compositionally biased region" description="Polar residues" evidence="1">
    <location>
        <begin position="203"/>
        <end position="225"/>
    </location>
</feature>
<feature type="compositionally biased region" description="Basic and acidic residues" evidence="1">
    <location>
        <begin position="550"/>
        <end position="560"/>
    </location>
</feature>
<accession>A0A2I0JPM0</accession>
<dbReference type="Proteomes" id="UP000233551">
    <property type="component" value="Unassembled WGS sequence"/>
</dbReference>
<feature type="region of interest" description="Disordered" evidence="1">
    <location>
        <begin position="146"/>
        <end position="245"/>
    </location>
</feature>
<feature type="signal peptide" evidence="2">
    <location>
        <begin position="1"/>
        <end position="22"/>
    </location>
</feature>
<feature type="compositionally biased region" description="Polar residues" evidence="1">
    <location>
        <begin position="521"/>
        <end position="530"/>
    </location>
</feature>
<keyword evidence="2" id="KW-0732">Signal</keyword>
<name>A0A2I0JPM0_PUNGR</name>
<dbReference type="AlphaFoldDB" id="A0A2I0JPM0"/>
<sequence>MRGSPHLLQIWLLAHIRPFCSSHLFSYITDERSPIERLVLVIPPPEHSFSEWRHFWRELTPARFLWVARWNPGGPMITGCPRIVGVPLLSHLGSTLILPGQIREIHRQRDASTIQRLYFPEHPTDEERAFSATSAYVAQFYSQGSASPQRSQATPTPQAAPTPAHEAESSTQAVIATGVAPLPDSSASQDGGRGSSRYLRRSQPTGFGSFSTTSDARSAASNSCRHTPGVFGRPSGTSPAPDVFKSVPSTGLTDVIRLRRPTRITALEGTVNQLAASMAADIAELFALLRGPNRASSSSTPPPGQGPMVDRTPWVPPTQVPENIDAPAPPTLHTSTVHPFTSPFPPPPAPTAVPLPPATFLSSEHAPSAPPPISIPAPSAVYAVPSPMVFPASCALALTHLQTAELPPYPSLQPQRMEETIRALQASDARPDAHYGDCSLFPGMRLPPKFKIPEFKTYEGTTDPRHHLHHYRGKMLLSAPHFGPPASYTRIPDQSPGTPQSLTDAFSDRAPGARFTDKRTAPQNGPTGTQGPAGLGNKLQITFRSSARFPEGRFSSHERLPTSLRGTSTKKRDHNDPRAPHNEPRAPQDIQGPLRKPRSKPLGLPGPTVFGRGRRANDPPQGIRATETNVRMRKEQSGTEGH</sequence>
<keyword evidence="4" id="KW-1185">Reference proteome</keyword>
<evidence type="ECO:0000313" key="4">
    <source>
        <dbReference type="Proteomes" id="UP000233551"/>
    </source>
</evidence>
<feature type="compositionally biased region" description="Basic and acidic residues" evidence="1">
    <location>
        <begin position="630"/>
        <end position="642"/>
    </location>
</feature>
<feature type="chain" id="PRO_5014194609" description="Extensin-like" evidence="2">
    <location>
        <begin position="23"/>
        <end position="642"/>
    </location>
</feature>
<feature type="region of interest" description="Disordered" evidence="1">
    <location>
        <begin position="293"/>
        <end position="313"/>
    </location>
</feature>
<evidence type="ECO:0000256" key="1">
    <source>
        <dbReference type="SAM" id="MobiDB-lite"/>
    </source>
</evidence>
<comment type="caution">
    <text evidence="3">The sequence shown here is derived from an EMBL/GenBank/DDBJ whole genome shotgun (WGS) entry which is preliminary data.</text>
</comment>
<proteinExistence type="predicted"/>
<gene>
    <name evidence="3" type="ORF">CRG98_021767</name>
</gene>